<evidence type="ECO:0000313" key="6">
    <source>
        <dbReference type="Proteomes" id="UP000811365"/>
    </source>
</evidence>
<evidence type="ECO:0000313" key="5">
    <source>
        <dbReference type="EMBL" id="MBS6621587.1"/>
    </source>
</evidence>
<evidence type="ECO:0000259" key="4">
    <source>
        <dbReference type="PROSITE" id="PS01124"/>
    </source>
</evidence>
<dbReference type="GO" id="GO:0003700">
    <property type="term" value="F:DNA-binding transcription factor activity"/>
    <property type="evidence" value="ECO:0007669"/>
    <property type="project" value="InterPro"/>
</dbReference>
<dbReference type="Proteomes" id="UP000811365">
    <property type="component" value="Unassembled WGS sequence"/>
</dbReference>
<dbReference type="Gene3D" id="1.10.10.60">
    <property type="entry name" value="Homeodomain-like"/>
    <property type="match status" value="1"/>
</dbReference>
<dbReference type="InterPro" id="IPR009057">
    <property type="entry name" value="Homeodomain-like_sf"/>
</dbReference>
<comment type="caution">
    <text evidence="5">The sequence shown here is derived from an EMBL/GenBank/DDBJ whole genome shotgun (WGS) entry which is preliminary data.</text>
</comment>
<dbReference type="SUPFAM" id="SSF46689">
    <property type="entry name" value="Homeodomain-like"/>
    <property type="match status" value="2"/>
</dbReference>
<protein>
    <submittedName>
        <fullName evidence="5">Helix-turn-helix transcriptional regulator</fullName>
    </submittedName>
</protein>
<dbReference type="EMBL" id="JAGZYH010000015">
    <property type="protein sequence ID" value="MBS6621587.1"/>
    <property type="molecule type" value="Genomic_DNA"/>
</dbReference>
<dbReference type="GO" id="GO:0043565">
    <property type="term" value="F:sequence-specific DNA binding"/>
    <property type="evidence" value="ECO:0007669"/>
    <property type="project" value="InterPro"/>
</dbReference>
<evidence type="ECO:0000256" key="3">
    <source>
        <dbReference type="ARBA" id="ARBA00023163"/>
    </source>
</evidence>
<keyword evidence="1" id="KW-0805">Transcription regulation</keyword>
<feature type="domain" description="HTH araC/xylS-type" evidence="4">
    <location>
        <begin position="92"/>
        <end position="190"/>
    </location>
</feature>
<dbReference type="InterPro" id="IPR053142">
    <property type="entry name" value="PchR_regulatory_protein"/>
</dbReference>
<dbReference type="InterPro" id="IPR018060">
    <property type="entry name" value="HTH_AraC"/>
</dbReference>
<dbReference type="PANTHER" id="PTHR47893">
    <property type="entry name" value="REGULATORY PROTEIN PCHR"/>
    <property type="match status" value="1"/>
</dbReference>
<dbReference type="PRINTS" id="PR00032">
    <property type="entry name" value="HTHARAC"/>
</dbReference>
<proteinExistence type="predicted"/>
<evidence type="ECO:0000256" key="1">
    <source>
        <dbReference type="ARBA" id="ARBA00023015"/>
    </source>
</evidence>
<name>A0A9E1M057_9FIRM</name>
<dbReference type="Pfam" id="PF12833">
    <property type="entry name" value="HTH_18"/>
    <property type="match status" value="1"/>
</dbReference>
<keyword evidence="2" id="KW-0238">DNA-binding</keyword>
<reference evidence="5" key="1">
    <citation type="submission" date="2021-02" db="EMBL/GenBank/DDBJ databases">
        <title>Infant gut strain persistence is associated with maternal origin, phylogeny, and functional potential including surface adhesion and iron acquisition.</title>
        <authorList>
            <person name="Lou Y.C."/>
        </authorList>
    </citation>
    <scope>NUCLEOTIDE SEQUENCE</scope>
    <source>
        <strain evidence="5">L2_039_000G1_dasL2_039_000G1_maxbin2.maxbin.077</strain>
    </source>
</reference>
<gene>
    <name evidence="5" type="ORF">KH315_05420</name>
</gene>
<evidence type="ECO:0000256" key="2">
    <source>
        <dbReference type="ARBA" id="ARBA00023125"/>
    </source>
</evidence>
<dbReference type="InterPro" id="IPR018062">
    <property type="entry name" value="HTH_AraC-typ_CS"/>
</dbReference>
<sequence length="192" mass="21975">MEKLSTVCPEILQSAGVASNLLWEKFCSGKPSAIPTCSDLEHIFAPLFSAPAPMRLPLLKLKVLEVLIYLGNMKSGRKELTQYFSQQTELIKEIRQQLTEHLEQRFTIEELSKQYLINTSTLKEVFKAVYGLPIATYMKEYRVHQAMKLLRETDATIADIAAQVGYETQGKFSKAFKDVTQVLPTEYRKMQY</sequence>
<accession>A0A9E1M057</accession>
<dbReference type="SMART" id="SM00342">
    <property type="entry name" value="HTH_ARAC"/>
    <property type="match status" value="1"/>
</dbReference>
<dbReference type="PROSITE" id="PS00041">
    <property type="entry name" value="HTH_ARAC_FAMILY_1"/>
    <property type="match status" value="1"/>
</dbReference>
<keyword evidence="3" id="KW-0804">Transcription</keyword>
<dbReference type="PANTHER" id="PTHR47893:SF1">
    <property type="entry name" value="REGULATORY PROTEIN PCHR"/>
    <property type="match status" value="1"/>
</dbReference>
<dbReference type="PROSITE" id="PS01124">
    <property type="entry name" value="HTH_ARAC_FAMILY_2"/>
    <property type="match status" value="1"/>
</dbReference>
<organism evidence="5 6">
    <name type="scientific">Faecalibacterium prausnitzii</name>
    <dbReference type="NCBI Taxonomy" id="853"/>
    <lineage>
        <taxon>Bacteria</taxon>
        <taxon>Bacillati</taxon>
        <taxon>Bacillota</taxon>
        <taxon>Clostridia</taxon>
        <taxon>Eubacteriales</taxon>
        <taxon>Oscillospiraceae</taxon>
        <taxon>Faecalibacterium</taxon>
    </lineage>
</organism>
<dbReference type="InterPro" id="IPR020449">
    <property type="entry name" value="Tscrpt_reg_AraC-type_HTH"/>
</dbReference>
<dbReference type="AlphaFoldDB" id="A0A9E1M057"/>